<dbReference type="EMBL" id="JANPWB010000006">
    <property type="protein sequence ID" value="KAJ1178655.1"/>
    <property type="molecule type" value="Genomic_DNA"/>
</dbReference>
<evidence type="ECO:0000313" key="2">
    <source>
        <dbReference type="EMBL" id="KAJ1178655.1"/>
    </source>
</evidence>
<comment type="caution">
    <text evidence="2">The sequence shown here is derived from an EMBL/GenBank/DDBJ whole genome shotgun (WGS) entry which is preliminary data.</text>
</comment>
<accession>A0AAV7TQC4</accession>
<organism evidence="2 3">
    <name type="scientific">Pleurodeles waltl</name>
    <name type="common">Iberian ribbed newt</name>
    <dbReference type="NCBI Taxonomy" id="8319"/>
    <lineage>
        <taxon>Eukaryota</taxon>
        <taxon>Metazoa</taxon>
        <taxon>Chordata</taxon>
        <taxon>Craniata</taxon>
        <taxon>Vertebrata</taxon>
        <taxon>Euteleostomi</taxon>
        <taxon>Amphibia</taxon>
        <taxon>Batrachia</taxon>
        <taxon>Caudata</taxon>
        <taxon>Salamandroidea</taxon>
        <taxon>Salamandridae</taxon>
        <taxon>Pleurodelinae</taxon>
        <taxon>Pleurodeles</taxon>
    </lineage>
</organism>
<keyword evidence="3" id="KW-1185">Reference proteome</keyword>
<feature type="compositionally biased region" description="Basic and acidic residues" evidence="1">
    <location>
        <begin position="74"/>
        <end position="89"/>
    </location>
</feature>
<protein>
    <submittedName>
        <fullName evidence="2">Uncharacterized protein</fullName>
    </submittedName>
</protein>
<feature type="compositionally biased region" description="Polar residues" evidence="1">
    <location>
        <begin position="64"/>
        <end position="73"/>
    </location>
</feature>
<dbReference type="Proteomes" id="UP001066276">
    <property type="component" value="Chromosome 3_2"/>
</dbReference>
<feature type="region of interest" description="Disordered" evidence="1">
    <location>
        <begin position="64"/>
        <end position="109"/>
    </location>
</feature>
<dbReference type="AlphaFoldDB" id="A0AAV7TQC4"/>
<evidence type="ECO:0000256" key="1">
    <source>
        <dbReference type="SAM" id="MobiDB-lite"/>
    </source>
</evidence>
<proteinExistence type="predicted"/>
<feature type="region of interest" description="Disordered" evidence="1">
    <location>
        <begin position="1"/>
        <end position="23"/>
    </location>
</feature>
<name>A0AAV7TQC4_PLEWA</name>
<reference evidence="2" key="1">
    <citation type="journal article" date="2022" name="bioRxiv">
        <title>Sequencing and chromosome-scale assembly of the giantPleurodeles waltlgenome.</title>
        <authorList>
            <person name="Brown T."/>
            <person name="Elewa A."/>
            <person name="Iarovenko S."/>
            <person name="Subramanian E."/>
            <person name="Araus A.J."/>
            <person name="Petzold A."/>
            <person name="Susuki M."/>
            <person name="Suzuki K.-i.T."/>
            <person name="Hayashi T."/>
            <person name="Toyoda A."/>
            <person name="Oliveira C."/>
            <person name="Osipova E."/>
            <person name="Leigh N.D."/>
            <person name="Simon A."/>
            <person name="Yun M.H."/>
        </authorList>
    </citation>
    <scope>NUCLEOTIDE SEQUENCE</scope>
    <source>
        <strain evidence="2">20211129_DDA</strain>
        <tissue evidence="2">Liver</tissue>
    </source>
</reference>
<gene>
    <name evidence="2" type="ORF">NDU88_003897</name>
</gene>
<evidence type="ECO:0000313" key="3">
    <source>
        <dbReference type="Proteomes" id="UP001066276"/>
    </source>
</evidence>
<sequence length="120" mass="13213">MTPCTAPNLLQASGPSTACRKSHARTHLLPAEVDLLRPQEPNAEDEGVMMDSSIGIGRRSMVLSQAPQSQNNPMRKEEVTRDKAQERHPLIHATTIQPQAESTSEPTAQRLCMPSLLKDF</sequence>
<feature type="compositionally biased region" description="Polar residues" evidence="1">
    <location>
        <begin position="94"/>
        <end position="107"/>
    </location>
</feature>